<dbReference type="OrthoDB" id="9768004at2"/>
<keyword evidence="4" id="KW-0408">Iron</keyword>
<dbReference type="PANTHER" id="PTHR43397">
    <property type="entry name" value="ERGOTHIONEINE BIOSYNTHESIS PROTEIN 1"/>
    <property type="match status" value="1"/>
</dbReference>
<dbReference type="InterPro" id="IPR051128">
    <property type="entry name" value="EgtD_Methyltrsf_superfamily"/>
</dbReference>
<evidence type="ECO:0000256" key="2">
    <source>
        <dbReference type="ARBA" id="ARBA00022679"/>
    </source>
</evidence>
<evidence type="ECO:0000259" key="7">
    <source>
        <dbReference type="Pfam" id="PF10017"/>
    </source>
</evidence>
<feature type="domain" description="Histidine-specific methyltransferase SAM-dependent" evidence="7">
    <location>
        <begin position="406"/>
        <end position="705"/>
    </location>
</feature>
<evidence type="ECO:0000313" key="10">
    <source>
        <dbReference type="Proteomes" id="UP000199636"/>
    </source>
</evidence>
<dbReference type="InterPro" id="IPR019257">
    <property type="entry name" value="MeTrfase_dom"/>
</dbReference>
<name>A0A1G8GF18_9PSED</name>
<feature type="domain" description="DinB-like" evidence="8">
    <location>
        <begin position="13"/>
        <end position="137"/>
    </location>
</feature>
<evidence type="ECO:0000256" key="5">
    <source>
        <dbReference type="ARBA" id="ARBA00037882"/>
    </source>
</evidence>
<dbReference type="InterPro" id="IPR005532">
    <property type="entry name" value="SUMF_dom"/>
</dbReference>
<sequence>MSSSKAPALLDAYRQVRQRSEALIVPLDAEDMVVQSMPDASPAKWHIGHTTWFFETFLLTPRLPGYARFDERFGYLFNSYYEAVGPRQPRPQRGMLTRPSLARVLAYREHVDRAMQALLEAGVDADGETLVRLGLAHEEQHQELLLMDILHLFSLSPLAPAYGDGFAAARGRPARWRTVRGGLVGIGHGGDGFAFDNEGPAHRCFLPPFEIADRLVSNREWLAFIEDAGYRRAEFWLSDGWARVREEGWDAPLYWRRDGDAWAEFGLAGLRPLDLDAPVLHISYYEASAYAAWAGARLPTEAEWETAALDGLLEQVYDSAWQWTQSAYAAYPGFRPGAGAVGEYNGKFMVSQMVLRGGACVTPPGHSRPSYRNFFYPDKRWMFAGLRLARDLPAQAGIEPQARELMEDVVAGFTATPKRLSPKYFYDAAGSELFEAICRTREYYPTRSETALLARVAPLIAADIVADSTLVEFGSGASEKTCLLLDAAPQVRGYLPIDISPAALDKAAARLQGDYPALRISPLAADFTRLEALPAALAQGPRLGFFPGSTIGNFSPEEALDFLHSAHALLGVGSVFIVGVDLPKARDVLEAAYNDADGVTARFNLNLLRRLNRELHADFQLERFEHLAFWSAEHSRVEMHLVSRVAQTVEIAGVRYHFDAGERLHTENSHKYSVDDFGALAERGGWRVKAHWLSPAPQFAIFQLQAT</sequence>
<organism evidence="9 10">
    <name type="scientific">Pseudomonas panipatensis</name>
    <dbReference type="NCBI Taxonomy" id="428992"/>
    <lineage>
        <taxon>Bacteria</taxon>
        <taxon>Pseudomonadati</taxon>
        <taxon>Pseudomonadota</taxon>
        <taxon>Gammaproteobacteria</taxon>
        <taxon>Pseudomonadales</taxon>
        <taxon>Pseudomonadaceae</taxon>
        <taxon>Pseudomonas</taxon>
    </lineage>
</organism>
<dbReference type="GO" id="GO:0008168">
    <property type="term" value="F:methyltransferase activity"/>
    <property type="evidence" value="ECO:0007669"/>
    <property type="project" value="UniProtKB-KW"/>
</dbReference>
<evidence type="ECO:0000256" key="3">
    <source>
        <dbReference type="ARBA" id="ARBA00023002"/>
    </source>
</evidence>
<dbReference type="SUPFAM" id="SSF53335">
    <property type="entry name" value="S-adenosyl-L-methionine-dependent methyltransferases"/>
    <property type="match status" value="1"/>
</dbReference>
<dbReference type="EMBL" id="FNDS01000004">
    <property type="protein sequence ID" value="SDH92955.1"/>
    <property type="molecule type" value="Genomic_DNA"/>
</dbReference>
<dbReference type="Pfam" id="PF03781">
    <property type="entry name" value="FGE-sulfatase"/>
    <property type="match status" value="1"/>
</dbReference>
<dbReference type="InterPro" id="IPR029063">
    <property type="entry name" value="SAM-dependent_MTases_sf"/>
</dbReference>
<dbReference type="STRING" id="428992.SAMN05216272_104219"/>
<dbReference type="NCBIfam" id="TIGR03440">
    <property type="entry name" value="egtB_TIGR03440"/>
    <property type="match status" value="1"/>
</dbReference>
<evidence type="ECO:0000256" key="4">
    <source>
        <dbReference type="ARBA" id="ARBA00023004"/>
    </source>
</evidence>
<reference evidence="10" key="1">
    <citation type="submission" date="2016-10" db="EMBL/GenBank/DDBJ databases">
        <authorList>
            <person name="Varghese N."/>
            <person name="Submissions S."/>
        </authorList>
    </citation>
    <scope>NUCLEOTIDE SEQUENCE [LARGE SCALE GENOMIC DNA]</scope>
    <source>
        <strain evidence="10">CCM 7469</strain>
    </source>
</reference>
<dbReference type="NCBIfam" id="TIGR03438">
    <property type="entry name" value="egtD_ergothio"/>
    <property type="match status" value="1"/>
</dbReference>
<dbReference type="SUPFAM" id="SSF109854">
    <property type="entry name" value="DinB/YfiT-like putative metalloenzymes"/>
    <property type="match status" value="1"/>
</dbReference>
<dbReference type="InterPro" id="IPR035094">
    <property type="entry name" value="EgtD"/>
</dbReference>
<dbReference type="Proteomes" id="UP000199636">
    <property type="component" value="Unassembled WGS sequence"/>
</dbReference>
<dbReference type="SUPFAM" id="SSF56436">
    <property type="entry name" value="C-type lectin-like"/>
    <property type="match status" value="1"/>
</dbReference>
<dbReference type="Pfam" id="PF10017">
    <property type="entry name" value="Methyltransf_33"/>
    <property type="match status" value="1"/>
</dbReference>
<dbReference type="PANTHER" id="PTHR43397:SF1">
    <property type="entry name" value="ERGOTHIONEINE BIOSYNTHESIS PROTEIN 1"/>
    <property type="match status" value="1"/>
</dbReference>
<proteinExistence type="predicted"/>
<gene>
    <name evidence="9" type="ORF">SAMN05216272_104219</name>
</gene>
<evidence type="ECO:0000259" key="6">
    <source>
        <dbReference type="Pfam" id="PF03781"/>
    </source>
</evidence>
<dbReference type="Gene3D" id="3.40.50.150">
    <property type="entry name" value="Vaccinia Virus protein VP39"/>
    <property type="match status" value="1"/>
</dbReference>
<dbReference type="InterPro" id="IPR034660">
    <property type="entry name" value="DinB/YfiT-like"/>
</dbReference>
<protein>
    <submittedName>
        <fullName evidence="9">Dimethylhistidine N-methyltransferase</fullName>
    </submittedName>
</protein>
<dbReference type="GO" id="GO:0032259">
    <property type="term" value="P:methylation"/>
    <property type="evidence" value="ECO:0007669"/>
    <property type="project" value="UniProtKB-KW"/>
</dbReference>
<dbReference type="InterPro" id="IPR042095">
    <property type="entry name" value="SUMF_sf"/>
</dbReference>
<evidence type="ECO:0000259" key="8">
    <source>
        <dbReference type="Pfam" id="PF12867"/>
    </source>
</evidence>
<comment type="pathway">
    <text evidence="5">Amino-acid biosynthesis; ergothioneine biosynthesis.</text>
</comment>
<dbReference type="GO" id="GO:0052699">
    <property type="term" value="P:ergothioneine biosynthetic process"/>
    <property type="evidence" value="ECO:0007669"/>
    <property type="project" value="InterPro"/>
</dbReference>
<evidence type="ECO:0000313" key="9">
    <source>
        <dbReference type="EMBL" id="SDH92955.1"/>
    </source>
</evidence>
<evidence type="ECO:0000256" key="1">
    <source>
        <dbReference type="ARBA" id="ARBA00022603"/>
    </source>
</evidence>
<dbReference type="InterPro" id="IPR016187">
    <property type="entry name" value="CTDL_fold"/>
</dbReference>
<keyword evidence="3" id="KW-0560">Oxidoreductase</keyword>
<keyword evidence="2 9" id="KW-0808">Transferase</keyword>
<accession>A0A1G8GF18</accession>
<dbReference type="InterPro" id="IPR017806">
    <property type="entry name" value="EgtB"/>
</dbReference>
<keyword evidence="1 9" id="KW-0489">Methyltransferase</keyword>
<dbReference type="Gene3D" id="3.90.1580.10">
    <property type="entry name" value="paralog of FGE (formylglycine-generating enzyme)"/>
    <property type="match status" value="2"/>
</dbReference>
<dbReference type="AlphaFoldDB" id="A0A1G8GF18"/>
<feature type="domain" description="Sulfatase-modifying factor enzyme-like" evidence="6">
    <location>
        <begin position="178"/>
        <end position="317"/>
    </location>
</feature>
<dbReference type="RefSeq" id="WP_090262646.1">
    <property type="nucleotide sequence ID" value="NZ_FNDS01000004.1"/>
</dbReference>
<keyword evidence="10" id="KW-1185">Reference proteome</keyword>
<dbReference type="InterPro" id="IPR024775">
    <property type="entry name" value="DinB-like"/>
</dbReference>
<dbReference type="Pfam" id="PF12867">
    <property type="entry name" value="DinB_2"/>
    <property type="match status" value="1"/>
</dbReference>